<evidence type="ECO:0000256" key="3">
    <source>
        <dbReference type="ARBA" id="ARBA00022448"/>
    </source>
</evidence>
<evidence type="ECO:0000256" key="2">
    <source>
        <dbReference type="ARBA" id="ARBA00007617"/>
    </source>
</evidence>
<dbReference type="InterPro" id="IPR037202">
    <property type="entry name" value="ESCRT_assembly_dom"/>
</dbReference>
<gene>
    <name evidence="9" type="ORF">HKI87_09g58320</name>
</gene>
<keyword evidence="10" id="KW-1185">Reference proteome</keyword>
<evidence type="ECO:0000256" key="7">
    <source>
        <dbReference type="SAM" id="MobiDB-lite"/>
    </source>
</evidence>
<accession>A0AAX4PE44</accession>
<dbReference type="GO" id="GO:0000813">
    <property type="term" value="C:ESCRT I complex"/>
    <property type="evidence" value="ECO:0007669"/>
    <property type="project" value="UniProtKB-ARBA"/>
</dbReference>
<dbReference type="PROSITE" id="PS51314">
    <property type="entry name" value="VPS37_C"/>
    <property type="match status" value="1"/>
</dbReference>
<dbReference type="SUPFAM" id="SSF140111">
    <property type="entry name" value="Endosomal sorting complex assembly domain"/>
    <property type="match status" value="1"/>
</dbReference>
<dbReference type="GO" id="GO:0006612">
    <property type="term" value="P:protein targeting to membrane"/>
    <property type="evidence" value="ECO:0007669"/>
    <property type="project" value="TreeGrafter"/>
</dbReference>
<evidence type="ECO:0000256" key="4">
    <source>
        <dbReference type="ARBA" id="ARBA00022753"/>
    </source>
</evidence>
<feature type="compositionally biased region" description="Low complexity" evidence="7">
    <location>
        <begin position="128"/>
        <end position="142"/>
    </location>
</feature>
<evidence type="ECO:0000259" key="8">
    <source>
        <dbReference type="PROSITE" id="PS51314"/>
    </source>
</evidence>
<feature type="domain" description="VPS37 C-terminal" evidence="8">
    <location>
        <begin position="241"/>
        <end position="318"/>
    </location>
</feature>
<comment type="similarity">
    <text evidence="2">Belongs to the VPS37 family.</text>
</comment>
<dbReference type="PANTHER" id="PTHR13678:SF2">
    <property type="entry name" value="VACUOLAR PROTEIN SORTING-ASSOCIATED PROTEIN 37A"/>
    <property type="match status" value="1"/>
</dbReference>
<comment type="subcellular location">
    <subcellularLocation>
        <location evidence="1">Endosome</location>
    </subcellularLocation>
</comment>
<evidence type="ECO:0000313" key="9">
    <source>
        <dbReference type="EMBL" id="WZN64277.1"/>
    </source>
</evidence>
<dbReference type="EMBL" id="CP151509">
    <property type="protein sequence ID" value="WZN64277.1"/>
    <property type="molecule type" value="Genomic_DNA"/>
</dbReference>
<dbReference type="InterPro" id="IPR029012">
    <property type="entry name" value="Helix_hairpin_bin_sf"/>
</dbReference>
<evidence type="ECO:0000256" key="6">
    <source>
        <dbReference type="PROSITE-ProRule" id="PRU00646"/>
    </source>
</evidence>
<sequence>MFSQVTEIRVNEQLTELITKYPQAKIVDRNAGTTTLRLPVSNRNVPGLSLSIVLPKDYPKVLPHVAVTPPNLDHPWVQAQGRVWHDSMQKMYYQHDEKVLAKLAGNLLGAFEKAKPAGAQYPVQGALQASGAHHQPQQQPQRSRADSEVSTVPTFELTVEDVKREISKLSDEDLMKLLTDKEAYARHIAGMEELSNMGMSIKELVEKNRALAEASLEKQNQIADVKNQIAIIRSTEVLEVKNKYEALAKEHNSILSSINVNTLKEKLADAAASADGESEELSQRLGNKEISVEAFLEEFCKQREVYHKRMMVLQSLDH</sequence>
<dbReference type="AlphaFoldDB" id="A0AAX4PE44"/>
<keyword evidence="3 6" id="KW-0813">Transport</keyword>
<dbReference type="GO" id="GO:0006623">
    <property type="term" value="P:protein targeting to vacuole"/>
    <property type="evidence" value="ECO:0007669"/>
    <property type="project" value="TreeGrafter"/>
</dbReference>
<dbReference type="Proteomes" id="UP001472866">
    <property type="component" value="Chromosome 09"/>
</dbReference>
<dbReference type="Gene3D" id="3.10.110.10">
    <property type="entry name" value="Ubiquitin Conjugating Enzyme"/>
    <property type="match status" value="1"/>
</dbReference>
<dbReference type="CDD" id="cd11685">
    <property type="entry name" value="UEV_TSG101-like"/>
    <property type="match status" value="1"/>
</dbReference>
<evidence type="ECO:0000256" key="1">
    <source>
        <dbReference type="ARBA" id="ARBA00004177"/>
    </source>
</evidence>
<dbReference type="SUPFAM" id="SSF54495">
    <property type="entry name" value="UBC-like"/>
    <property type="match status" value="1"/>
</dbReference>
<dbReference type="InterPro" id="IPR009851">
    <property type="entry name" value="Mod_r"/>
</dbReference>
<keyword evidence="5 6" id="KW-0653">Protein transport</keyword>
<feature type="region of interest" description="Disordered" evidence="7">
    <location>
        <begin position="127"/>
        <end position="150"/>
    </location>
</feature>
<reference evidence="9 10" key="1">
    <citation type="submission" date="2024-03" db="EMBL/GenBank/DDBJ databases">
        <title>Complete genome sequence of the green alga Chloropicon roscoffensis RCC1871.</title>
        <authorList>
            <person name="Lemieux C."/>
            <person name="Pombert J.-F."/>
            <person name="Otis C."/>
            <person name="Turmel M."/>
        </authorList>
    </citation>
    <scope>NUCLEOTIDE SEQUENCE [LARGE SCALE GENOMIC DNA]</scope>
    <source>
        <strain evidence="9 10">RCC1871</strain>
    </source>
</reference>
<dbReference type="InterPro" id="IPR016135">
    <property type="entry name" value="UBQ-conjugating_enzyme/RWD"/>
</dbReference>
<dbReference type="Gene3D" id="1.10.287.660">
    <property type="entry name" value="Helix hairpin bin"/>
    <property type="match status" value="1"/>
</dbReference>
<keyword evidence="4" id="KW-0967">Endosome</keyword>
<dbReference type="PANTHER" id="PTHR13678">
    <property type="entry name" value="VACUOLAR PROTEIN SORTING-ASSOCIATED PROTEIN 37"/>
    <property type="match status" value="1"/>
</dbReference>
<dbReference type="GO" id="GO:0043162">
    <property type="term" value="P:ubiquitin-dependent protein catabolic process via the multivesicular body sorting pathway"/>
    <property type="evidence" value="ECO:0007669"/>
    <property type="project" value="TreeGrafter"/>
</dbReference>
<proteinExistence type="inferred from homology"/>
<protein>
    <submittedName>
        <fullName evidence="9">Vacuolar protein-sorting-associated protein 37</fullName>
    </submittedName>
</protein>
<name>A0AAX4PE44_9CHLO</name>
<organism evidence="9 10">
    <name type="scientific">Chloropicon roscoffensis</name>
    <dbReference type="NCBI Taxonomy" id="1461544"/>
    <lineage>
        <taxon>Eukaryota</taxon>
        <taxon>Viridiplantae</taxon>
        <taxon>Chlorophyta</taxon>
        <taxon>Chloropicophyceae</taxon>
        <taxon>Chloropicales</taxon>
        <taxon>Chloropicaceae</taxon>
        <taxon>Chloropicon</taxon>
    </lineage>
</organism>
<evidence type="ECO:0000256" key="5">
    <source>
        <dbReference type="ARBA" id="ARBA00022927"/>
    </source>
</evidence>
<evidence type="ECO:0000313" key="10">
    <source>
        <dbReference type="Proteomes" id="UP001472866"/>
    </source>
</evidence>
<dbReference type="Pfam" id="PF07200">
    <property type="entry name" value="Mod_r"/>
    <property type="match status" value="1"/>
</dbReference>